<name>A0A4C1YXB4_EUMVA</name>
<dbReference type="PANTHER" id="PTHR11610">
    <property type="entry name" value="LIPASE"/>
    <property type="match status" value="1"/>
</dbReference>
<proteinExistence type="inferred from homology"/>
<dbReference type="SUPFAM" id="SSF53474">
    <property type="entry name" value="alpha/beta-Hydrolases"/>
    <property type="match status" value="1"/>
</dbReference>
<evidence type="ECO:0000313" key="8">
    <source>
        <dbReference type="Proteomes" id="UP000299102"/>
    </source>
</evidence>
<dbReference type="InterPro" id="IPR000734">
    <property type="entry name" value="TAG_lipase"/>
</dbReference>
<dbReference type="InterPro" id="IPR013818">
    <property type="entry name" value="Lipase"/>
</dbReference>
<evidence type="ECO:0000256" key="3">
    <source>
        <dbReference type="ARBA" id="ARBA00022525"/>
    </source>
</evidence>
<evidence type="ECO:0000256" key="4">
    <source>
        <dbReference type="RuleBase" id="RU004262"/>
    </source>
</evidence>
<feature type="compositionally biased region" description="Basic residues" evidence="5">
    <location>
        <begin position="207"/>
        <end position="225"/>
    </location>
</feature>
<evidence type="ECO:0000313" key="7">
    <source>
        <dbReference type="EMBL" id="GBP80728.1"/>
    </source>
</evidence>
<dbReference type="InterPro" id="IPR029058">
    <property type="entry name" value="AB_hydrolase_fold"/>
</dbReference>
<dbReference type="OrthoDB" id="199913at2759"/>
<evidence type="ECO:0000256" key="2">
    <source>
        <dbReference type="ARBA" id="ARBA00010701"/>
    </source>
</evidence>
<dbReference type="Proteomes" id="UP000299102">
    <property type="component" value="Unassembled WGS sequence"/>
</dbReference>
<accession>A0A4C1YXB4</accession>
<comment type="similarity">
    <text evidence="2 4">Belongs to the AB hydrolase superfamily. Lipase family.</text>
</comment>
<dbReference type="EMBL" id="BGZK01001478">
    <property type="protein sequence ID" value="GBP80728.1"/>
    <property type="molecule type" value="Genomic_DNA"/>
</dbReference>
<gene>
    <name evidence="7" type="ORF">EVAR_57199_1</name>
</gene>
<feature type="domain" description="Lipase" evidence="6">
    <location>
        <begin position="268"/>
        <end position="497"/>
    </location>
</feature>
<organism evidence="7 8">
    <name type="scientific">Eumeta variegata</name>
    <name type="common">Bagworm moth</name>
    <name type="synonym">Eumeta japonica</name>
    <dbReference type="NCBI Taxonomy" id="151549"/>
    <lineage>
        <taxon>Eukaryota</taxon>
        <taxon>Metazoa</taxon>
        <taxon>Ecdysozoa</taxon>
        <taxon>Arthropoda</taxon>
        <taxon>Hexapoda</taxon>
        <taxon>Insecta</taxon>
        <taxon>Pterygota</taxon>
        <taxon>Neoptera</taxon>
        <taxon>Endopterygota</taxon>
        <taxon>Lepidoptera</taxon>
        <taxon>Glossata</taxon>
        <taxon>Ditrysia</taxon>
        <taxon>Tineoidea</taxon>
        <taxon>Psychidae</taxon>
        <taxon>Oiketicinae</taxon>
        <taxon>Eumeta</taxon>
    </lineage>
</organism>
<dbReference type="Gene3D" id="3.40.50.1820">
    <property type="entry name" value="alpha/beta hydrolase"/>
    <property type="match status" value="1"/>
</dbReference>
<comment type="subcellular location">
    <subcellularLocation>
        <location evidence="1">Secreted</location>
    </subcellularLocation>
</comment>
<protein>
    <recommendedName>
        <fullName evidence="6">Lipase domain-containing protein</fullName>
    </recommendedName>
</protein>
<dbReference type="GO" id="GO:0016298">
    <property type="term" value="F:lipase activity"/>
    <property type="evidence" value="ECO:0007669"/>
    <property type="project" value="InterPro"/>
</dbReference>
<feature type="region of interest" description="Disordered" evidence="5">
    <location>
        <begin position="167"/>
        <end position="225"/>
    </location>
</feature>
<dbReference type="GO" id="GO:0016042">
    <property type="term" value="P:lipid catabolic process"/>
    <property type="evidence" value="ECO:0007669"/>
    <property type="project" value="TreeGrafter"/>
</dbReference>
<evidence type="ECO:0000256" key="5">
    <source>
        <dbReference type="SAM" id="MobiDB-lite"/>
    </source>
</evidence>
<dbReference type="AlphaFoldDB" id="A0A4C1YXB4"/>
<evidence type="ECO:0000259" key="6">
    <source>
        <dbReference type="Pfam" id="PF00151"/>
    </source>
</evidence>
<dbReference type="Pfam" id="PF00151">
    <property type="entry name" value="Lipase"/>
    <property type="match status" value="1"/>
</dbReference>
<feature type="compositionally biased region" description="Basic and acidic residues" evidence="5">
    <location>
        <begin position="195"/>
        <end position="206"/>
    </location>
</feature>
<dbReference type="GO" id="GO:0005615">
    <property type="term" value="C:extracellular space"/>
    <property type="evidence" value="ECO:0007669"/>
    <property type="project" value="TreeGrafter"/>
</dbReference>
<reference evidence="7 8" key="1">
    <citation type="journal article" date="2019" name="Commun. Biol.">
        <title>The bagworm genome reveals a unique fibroin gene that provides high tensile strength.</title>
        <authorList>
            <person name="Kono N."/>
            <person name="Nakamura H."/>
            <person name="Ohtoshi R."/>
            <person name="Tomita M."/>
            <person name="Numata K."/>
            <person name="Arakawa K."/>
        </authorList>
    </citation>
    <scope>NUCLEOTIDE SEQUENCE [LARGE SCALE GENOMIC DNA]</scope>
</reference>
<evidence type="ECO:0000256" key="1">
    <source>
        <dbReference type="ARBA" id="ARBA00004613"/>
    </source>
</evidence>
<feature type="compositionally biased region" description="Basic and acidic residues" evidence="5">
    <location>
        <begin position="167"/>
        <end position="176"/>
    </location>
</feature>
<comment type="caution">
    <text evidence="7">The sequence shown here is derived from an EMBL/GenBank/DDBJ whole genome shotgun (WGS) entry which is preliminary data.</text>
</comment>
<keyword evidence="3" id="KW-0964">Secreted</keyword>
<sequence>MLQENEGTPVVCNLENKDVTLSTKVDSWYKKLDDAEGRKVLTKMILLMFITSYYYACIDGKTNMTNKWAEVHMANHMKRLIDKTYFAIKWKCDRSHQNENQNHDRGWDPERERVTILLPFEWSQARYEEPPALGSCGCATGCVGCRYPEAYDRQHGPIGRFSARLSRNREERHDQPQDDAALPSGGAQARRRAGRHQELADCERAQSYRRRQTHRGDLRRRNRRRSSATFIRRTEKDFCLIFSLYVDTGRAGKPFWYVHCRCYKEDLKRRKTLVYSTGFLDSAAWPHTRALANTYARKGFNVFVIETFDFFTYIYPKSVRLVRVVGEKLGVFLLHLKDLGLDADNLQLLGVSLGAHVVSHAAKHFHRQSGQKPFRISGLDPAGACFRNLPSDEKLNPNDAKFVDVVHTNIDGFGIAEPLGHVDFYANGGEYQPSDIVYIPCLVVCSHVRALIYWWIALDHPKKFVGVKCRSVEDARFSNCFDEPQELNYFGLETNFSKPGVYYLPTDHLFPYYRNKEGLRPENEIFSSVAREINKEELFVV</sequence>
<keyword evidence="8" id="KW-1185">Reference proteome</keyword>